<reference evidence="1 2" key="1">
    <citation type="journal article" date="2015" name="Genome Biol.">
        <title>Comparative genomics of Steinernema reveals deeply conserved gene regulatory networks.</title>
        <authorList>
            <person name="Dillman A.R."/>
            <person name="Macchietto M."/>
            <person name="Porter C.F."/>
            <person name="Rogers A."/>
            <person name="Williams B."/>
            <person name="Antoshechkin I."/>
            <person name="Lee M.M."/>
            <person name="Goodwin Z."/>
            <person name="Lu X."/>
            <person name="Lewis E.E."/>
            <person name="Goodrich-Blair H."/>
            <person name="Stock S.P."/>
            <person name="Adams B.J."/>
            <person name="Sternberg P.W."/>
            <person name="Mortazavi A."/>
        </authorList>
    </citation>
    <scope>NUCLEOTIDE SEQUENCE [LARGE SCALE GENOMIC DNA]</scope>
    <source>
        <strain evidence="1 2">ALL</strain>
    </source>
</reference>
<evidence type="ECO:0000313" key="1">
    <source>
        <dbReference type="EMBL" id="TKR63304.1"/>
    </source>
</evidence>
<dbReference type="Proteomes" id="UP000298663">
    <property type="component" value="Unassembled WGS sequence"/>
</dbReference>
<dbReference type="EMBL" id="AZBU02000010">
    <property type="protein sequence ID" value="TKR63304.1"/>
    <property type="molecule type" value="Genomic_DNA"/>
</dbReference>
<organism evidence="1 2">
    <name type="scientific">Steinernema carpocapsae</name>
    <name type="common">Entomopathogenic nematode</name>
    <dbReference type="NCBI Taxonomy" id="34508"/>
    <lineage>
        <taxon>Eukaryota</taxon>
        <taxon>Metazoa</taxon>
        <taxon>Ecdysozoa</taxon>
        <taxon>Nematoda</taxon>
        <taxon>Chromadorea</taxon>
        <taxon>Rhabditida</taxon>
        <taxon>Tylenchina</taxon>
        <taxon>Panagrolaimomorpha</taxon>
        <taxon>Strongyloidoidea</taxon>
        <taxon>Steinernematidae</taxon>
        <taxon>Steinernema</taxon>
    </lineage>
</organism>
<protein>
    <submittedName>
        <fullName evidence="1">Uncharacterized protein</fullName>
    </submittedName>
</protein>
<reference evidence="1 2" key="2">
    <citation type="journal article" date="2019" name="G3 (Bethesda)">
        <title>Hybrid Assembly of the Genome of the Entomopathogenic Nematode Steinernema carpocapsae Identifies the X-Chromosome.</title>
        <authorList>
            <person name="Serra L."/>
            <person name="Macchietto M."/>
            <person name="Macias-Munoz A."/>
            <person name="McGill C.J."/>
            <person name="Rodriguez I.M."/>
            <person name="Rodriguez B."/>
            <person name="Murad R."/>
            <person name="Mortazavi A."/>
        </authorList>
    </citation>
    <scope>NUCLEOTIDE SEQUENCE [LARGE SCALE GENOMIC DNA]</scope>
    <source>
        <strain evidence="1 2">ALL</strain>
    </source>
</reference>
<comment type="caution">
    <text evidence="1">The sequence shown here is derived from an EMBL/GenBank/DDBJ whole genome shotgun (WGS) entry which is preliminary data.</text>
</comment>
<name>A0A4U5M3G5_STECR</name>
<sequence>MANSFKKHYINLPYFTVAIARNLQDPEKVNDIVRNQDWEELKKWAIDGKTVLETIDGNHRLEVLQKLKKTDFLVQCKIYQEMENTAPARHVQAERSHFKIIRHDRPVSALGLTLEKTRDAQCPWSFMDRLINISNLMPDRKSATIKSITYFEETDTFIQALKSGLTHFTHKTLLKPIFKKFETLTPLENKENYIELMSNQKALRKVFPFYKSNVFLGFCKMFGNRSNQRNKPREKTNEESGEMLEKWDNFLERNPNFCDMRRYMPLLEENSFDKVYQWISDGCKIDDEHLRFLLKSDIVTVLQELPFKLPATRMAPLWLTKTKESRDKRIRIARCLHIPIHQTINNHLLQLRPYKKHLQINAGPNLPKERPAT</sequence>
<evidence type="ECO:0000313" key="2">
    <source>
        <dbReference type="Proteomes" id="UP000298663"/>
    </source>
</evidence>
<proteinExistence type="predicted"/>
<keyword evidence="2" id="KW-1185">Reference proteome</keyword>
<gene>
    <name evidence="1" type="ORF">L596_027149</name>
</gene>
<dbReference type="AlphaFoldDB" id="A0A4U5M3G5"/>
<accession>A0A4U5M3G5</accession>